<dbReference type="AlphaFoldDB" id="A0A3Q9R081"/>
<dbReference type="InterPro" id="IPR036927">
    <property type="entry name" value="Cyt_c_oxase-like_su1_sf"/>
</dbReference>
<gene>
    <name evidence="2" type="ORF">CHR53_18580</name>
</gene>
<dbReference type="OrthoDB" id="5245199at2"/>
<reference evidence="2 3" key="1">
    <citation type="submission" date="2017-07" db="EMBL/GenBank/DDBJ databases">
        <title>The complete genome sequence of Bacillus mesonae strain H20-5, an efficient strain improving plant abiotic stress resistance.</title>
        <authorList>
            <person name="Kim S.Y."/>
            <person name="Song H."/>
            <person name="Sang M.K."/>
            <person name="Weon H.-Y."/>
            <person name="Song J."/>
        </authorList>
    </citation>
    <scope>NUCLEOTIDE SEQUENCE [LARGE SCALE GENOMIC DNA]</scope>
    <source>
        <strain evidence="2 3">H20-5</strain>
    </source>
</reference>
<name>A0A3Q9R081_9BACI</name>
<feature type="transmembrane region" description="Helical" evidence="1">
    <location>
        <begin position="280"/>
        <end position="302"/>
    </location>
</feature>
<feature type="transmembrane region" description="Helical" evidence="1">
    <location>
        <begin position="12"/>
        <end position="33"/>
    </location>
</feature>
<feature type="transmembrane region" description="Helical" evidence="1">
    <location>
        <begin position="86"/>
        <end position="108"/>
    </location>
</feature>
<feature type="transmembrane region" description="Helical" evidence="1">
    <location>
        <begin position="245"/>
        <end position="268"/>
    </location>
</feature>
<evidence type="ECO:0000313" key="3">
    <source>
        <dbReference type="Proteomes" id="UP000282892"/>
    </source>
</evidence>
<feature type="transmembrane region" description="Helical" evidence="1">
    <location>
        <begin position="314"/>
        <end position="339"/>
    </location>
</feature>
<accession>A0A3Q9R081</accession>
<dbReference type="RefSeq" id="WP_127487895.1">
    <property type="nucleotide sequence ID" value="NZ_CP022572.1"/>
</dbReference>
<protein>
    <submittedName>
        <fullName evidence="2">Uncharacterized protein</fullName>
    </submittedName>
</protein>
<feature type="transmembrane region" description="Helical" evidence="1">
    <location>
        <begin position="218"/>
        <end position="239"/>
    </location>
</feature>
<proteinExistence type="predicted"/>
<feature type="transmembrane region" description="Helical" evidence="1">
    <location>
        <begin position="144"/>
        <end position="167"/>
    </location>
</feature>
<sequence length="414" mass="46165">MLPQNLGSETNIKLPFSFIIFSLLALTGSQLVLLFNGQMMTGGGFRVPAIWSAAHLLILGWALMAAMGSMYQLVPVAFLTKIWNETFGFIQFFITGAGIILFAAALYWAPRDAMIPGIMTLLGILMFLFQMVMTLKTQAKPNILSAFVGTALICLFLTISLGITLIYCLKTGTGAYYYQAIFKSHLLMGLTGWFTLLIFGFSYKMVPMFSLSHGFPMVHARFVYGFYVSGLVITVSSFFTGQGLLIKAGFLFMLIGFSIFSWHVSIIIKKRLKKKLDKPFSFSLAAIGFGNIIHLAAFILLWSRAFSEFAGPLVYSYILLWIILSITGYLYKIVPFLWWTHKYSKEIGKTKVPALKDMMNEKIIVPVLSVFIAAVWIIICSLIVKSVMLFNIGQFAVSLAFVVIALSIINVLKK</sequence>
<dbReference type="Proteomes" id="UP000282892">
    <property type="component" value="Chromosome"/>
</dbReference>
<feature type="transmembrane region" description="Helical" evidence="1">
    <location>
        <begin position="53"/>
        <end position="74"/>
    </location>
</feature>
<dbReference type="Gene3D" id="1.20.210.10">
    <property type="entry name" value="Cytochrome c oxidase-like, subunit I domain"/>
    <property type="match status" value="1"/>
</dbReference>
<feature type="transmembrane region" description="Helical" evidence="1">
    <location>
        <begin position="114"/>
        <end position="132"/>
    </location>
</feature>
<keyword evidence="1" id="KW-0812">Transmembrane</keyword>
<keyword evidence="1" id="KW-0472">Membrane</keyword>
<dbReference type="KEGG" id="nmk:CHR53_18580"/>
<keyword evidence="1" id="KW-1133">Transmembrane helix</keyword>
<feature type="transmembrane region" description="Helical" evidence="1">
    <location>
        <begin position="363"/>
        <end position="384"/>
    </location>
</feature>
<evidence type="ECO:0000313" key="2">
    <source>
        <dbReference type="EMBL" id="AZU63102.1"/>
    </source>
</evidence>
<evidence type="ECO:0000256" key="1">
    <source>
        <dbReference type="SAM" id="Phobius"/>
    </source>
</evidence>
<dbReference type="STRING" id="1193713.GCA_001636315_00553"/>
<feature type="transmembrane region" description="Helical" evidence="1">
    <location>
        <begin position="390"/>
        <end position="412"/>
    </location>
</feature>
<keyword evidence="3" id="KW-1185">Reference proteome</keyword>
<dbReference type="SUPFAM" id="SSF81442">
    <property type="entry name" value="Cytochrome c oxidase subunit I-like"/>
    <property type="match status" value="1"/>
</dbReference>
<organism evidence="2 3">
    <name type="scientific">Neobacillus mesonae</name>
    <dbReference type="NCBI Taxonomy" id="1193713"/>
    <lineage>
        <taxon>Bacteria</taxon>
        <taxon>Bacillati</taxon>
        <taxon>Bacillota</taxon>
        <taxon>Bacilli</taxon>
        <taxon>Bacillales</taxon>
        <taxon>Bacillaceae</taxon>
        <taxon>Neobacillus</taxon>
    </lineage>
</organism>
<feature type="transmembrane region" description="Helical" evidence="1">
    <location>
        <begin position="187"/>
        <end position="206"/>
    </location>
</feature>
<dbReference type="EMBL" id="CP022572">
    <property type="protein sequence ID" value="AZU63102.1"/>
    <property type="molecule type" value="Genomic_DNA"/>
</dbReference>